<feature type="region of interest" description="Disordered" evidence="1">
    <location>
        <begin position="144"/>
        <end position="223"/>
    </location>
</feature>
<evidence type="ECO:0000313" key="2">
    <source>
        <dbReference type="EMBL" id="MFC7137713.1"/>
    </source>
</evidence>
<dbReference type="Proteomes" id="UP001596368">
    <property type="component" value="Unassembled WGS sequence"/>
</dbReference>
<comment type="caution">
    <text evidence="2">The sequence shown here is derived from an EMBL/GenBank/DDBJ whole genome shotgun (WGS) entry which is preliminary data.</text>
</comment>
<dbReference type="InterPro" id="IPR058819">
    <property type="entry name" value="UvrD_dom-like"/>
</dbReference>
<sequence>MPAAESIPHDPTDHPFEIHHGTVPALTERADRTPASTELVLTPTRLHRRNLRDRLRRANAPQSVFTFAQPLDVARRLAGERGARTECLDRVDRLYHLEVAVREARDHGADWHRDLAVSMGTDLADSAERVEHLRAEVETTTGFHPDRLRAFAPPPETSRARIGRTRWHASTRPSPCNERSPTERTPPPRPTRSPVGRPANSPPKGSPCGTTCTPTSSGSPSRA</sequence>
<evidence type="ECO:0000256" key="1">
    <source>
        <dbReference type="SAM" id="MobiDB-lite"/>
    </source>
</evidence>
<dbReference type="EMBL" id="JBHSZG010000002">
    <property type="protein sequence ID" value="MFC7137713.1"/>
    <property type="molecule type" value="Genomic_DNA"/>
</dbReference>
<keyword evidence="3" id="KW-1185">Reference proteome</keyword>
<accession>A0ABD5XW64</accession>
<proteinExistence type="predicted"/>
<evidence type="ECO:0000313" key="3">
    <source>
        <dbReference type="Proteomes" id="UP001596368"/>
    </source>
</evidence>
<dbReference type="Pfam" id="PF26510">
    <property type="entry name" value="Halo_UvrD_like"/>
    <property type="match status" value="1"/>
</dbReference>
<organism evidence="2 3">
    <name type="scientific">Halobaculum litoreum</name>
    <dbReference type="NCBI Taxonomy" id="3031998"/>
    <lineage>
        <taxon>Archaea</taxon>
        <taxon>Methanobacteriati</taxon>
        <taxon>Methanobacteriota</taxon>
        <taxon>Stenosarchaea group</taxon>
        <taxon>Halobacteria</taxon>
        <taxon>Halobacteriales</taxon>
        <taxon>Haloferacaceae</taxon>
        <taxon>Halobaculum</taxon>
    </lineage>
</organism>
<name>A0ABD5XW64_9EURY</name>
<dbReference type="AlphaFoldDB" id="A0ABD5XW64"/>
<protein>
    <submittedName>
        <fullName evidence="2">Uncharacterized protein</fullName>
    </submittedName>
</protein>
<feature type="compositionally biased region" description="Low complexity" evidence="1">
    <location>
        <begin position="206"/>
        <end position="223"/>
    </location>
</feature>
<gene>
    <name evidence="2" type="ORF">ACFQRB_17085</name>
</gene>
<reference evidence="2 3" key="1">
    <citation type="journal article" date="2019" name="Int. J. Syst. Evol. Microbiol.">
        <title>The Global Catalogue of Microorganisms (GCM) 10K type strain sequencing project: providing services to taxonomists for standard genome sequencing and annotation.</title>
        <authorList>
            <consortium name="The Broad Institute Genomics Platform"/>
            <consortium name="The Broad Institute Genome Sequencing Center for Infectious Disease"/>
            <person name="Wu L."/>
            <person name="Ma J."/>
        </authorList>
    </citation>
    <scope>NUCLEOTIDE SEQUENCE [LARGE SCALE GENOMIC DNA]</scope>
    <source>
        <strain evidence="2 3">DT92</strain>
    </source>
</reference>